<feature type="compositionally biased region" description="Gly residues" evidence="2">
    <location>
        <begin position="398"/>
        <end position="410"/>
    </location>
</feature>
<feature type="region of interest" description="Disordered" evidence="2">
    <location>
        <begin position="393"/>
        <end position="433"/>
    </location>
</feature>
<dbReference type="OrthoDB" id="65569at2759"/>
<organism evidence="3 4">
    <name type="scientific">Elsinoe ampelina</name>
    <dbReference type="NCBI Taxonomy" id="302913"/>
    <lineage>
        <taxon>Eukaryota</taxon>
        <taxon>Fungi</taxon>
        <taxon>Dikarya</taxon>
        <taxon>Ascomycota</taxon>
        <taxon>Pezizomycotina</taxon>
        <taxon>Dothideomycetes</taxon>
        <taxon>Dothideomycetidae</taxon>
        <taxon>Myriangiales</taxon>
        <taxon>Elsinoaceae</taxon>
        <taxon>Elsinoe</taxon>
    </lineage>
</organism>
<dbReference type="SUPFAM" id="SSF51445">
    <property type="entry name" value="(Trans)glycosidases"/>
    <property type="match status" value="1"/>
</dbReference>
<dbReference type="InterPro" id="IPR017853">
    <property type="entry name" value="GH"/>
</dbReference>
<evidence type="ECO:0000313" key="4">
    <source>
        <dbReference type="Proteomes" id="UP000799538"/>
    </source>
</evidence>
<evidence type="ECO:0000313" key="3">
    <source>
        <dbReference type="EMBL" id="KAF2224434.1"/>
    </source>
</evidence>
<name>A0A6A6GFB5_9PEZI</name>
<proteinExistence type="inferred from homology"/>
<sequence length="433" mass="49044">MPAQTPTRLGNWDPTFGQPIFLGLDYPSSFKPSFPDPHGRLPLHPTLHLHHHLPSIKETIASCAANITSPSHPYCVTQSTLTTTGWNIGYRSETYVYTTPTFFRTYLNYLWDTFRLPISVAEFGFPVAGEAQRDLVDQQFDSPRSQYYTSYMSEGRKAIWEDGVKWAGAWAWNFADNWEFGSYEAQFGVQTVSRTTMERGYKKNFLSLWYLLRAGGRALNKVQKRISKKRTSKLGKSSSLNALHENSRDAQRIRRAAARDEKVIRGERERERKNDRFLKRLSHIHAALRLSHLQSQTTSPPTMTIPELHALISSLLTTHTSALAAHISARRPGRPKTRDHERAEAELAAEEAEYESGFWMVDLRKEENVRRFERWDGKWEGLGGVEFVRVRRRRGGGKGEGGGEGGMEGVEGGEGEGWEETVVGSRFPPTGAA</sequence>
<keyword evidence="4" id="KW-1185">Reference proteome</keyword>
<dbReference type="InterPro" id="IPR021346">
    <property type="entry name" value="Tma16"/>
</dbReference>
<protein>
    <recommendedName>
        <fullName evidence="5">Glycoside hydrolase superfamily</fullName>
    </recommendedName>
</protein>
<dbReference type="Proteomes" id="UP000799538">
    <property type="component" value="Unassembled WGS sequence"/>
</dbReference>
<evidence type="ECO:0000256" key="2">
    <source>
        <dbReference type="SAM" id="MobiDB-lite"/>
    </source>
</evidence>
<accession>A0A6A6GFB5</accession>
<dbReference type="InterPro" id="IPR038356">
    <property type="entry name" value="Tma16_sf"/>
</dbReference>
<reference evidence="4" key="1">
    <citation type="journal article" date="2020" name="Stud. Mycol.">
        <title>101 Dothideomycetes genomes: A test case for predicting lifestyles and emergence of pathogens.</title>
        <authorList>
            <person name="Haridas S."/>
            <person name="Albert R."/>
            <person name="Binder M."/>
            <person name="Bloem J."/>
            <person name="LaButti K."/>
            <person name="Salamov A."/>
            <person name="Andreopoulos B."/>
            <person name="Baker S."/>
            <person name="Barry K."/>
            <person name="Bills G."/>
            <person name="Bluhm B."/>
            <person name="Cannon C."/>
            <person name="Castanera R."/>
            <person name="Culley D."/>
            <person name="Daum C."/>
            <person name="Ezra D."/>
            <person name="Gonzalez J."/>
            <person name="Henrissat B."/>
            <person name="Kuo A."/>
            <person name="Liang C."/>
            <person name="Lipzen A."/>
            <person name="Lutzoni F."/>
            <person name="Magnuson J."/>
            <person name="Mondo S."/>
            <person name="Nolan M."/>
            <person name="Ohm R."/>
            <person name="Pangilinan J."/>
            <person name="Park H.-J."/>
            <person name="Ramirez L."/>
            <person name="Alfaro M."/>
            <person name="Sun H."/>
            <person name="Tritt A."/>
            <person name="Yoshinaga Y."/>
            <person name="Zwiers L.-H."/>
            <person name="Turgeon B."/>
            <person name="Goodwin S."/>
            <person name="Spatafora J."/>
            <person name="Crous P."/>
            <person name="Grigoriev I."/>
        </authorList>
    </citation>
    <scope>NUCLEOTIDE SEQUENCE [LARGE SCALE GENOMIC DNA]</scope>
    <source>
        <strain evidence="4">CECT 20119</strain>
    </source>
</reference>
<dbReference type="Gene3D" id="1.20.1440.170">
    <property type="entry name" value="Translation machinery-associated protein 16-like"/>
    <property type="match status" value="1"/>
</dbReference>
<evidence type="ECO:0008006" key="5">
    <source>
        <dbReference type="Google" id="ProtNLM"/>
    </source>
</evidence>
<comment type="similarity">
    <text evidence="1">Belongs to the TMA16 family.</text>
</comment>
<dbReference type="EMBL" id="ML992505">
    <property type="protein sequence ID" value="KAF2224434.1"/>
    <property type="molecule type" value="Genomic_DNA"/>
</dbReference>
<dbReference type="PANTHER" id="PTHR13349:SF2">
    <property type="entry name" value="TRANSLATION MACHINERY-ASSOCIATED PROTEIN 16"/>
    <property type="match status" value="1"/>
</dbReference>
<dbReference type="AlphaFoldDB" id="A0A6A6GFB5"/>
<gene>
    <name evidence="3" type="ORF">BDZ85DRAFT_281020</name>
</gene>
<dbReference type="Gene3D" id="3.20.20.80">
    <property type="entry name" value="Glycosidases"/>
    <property type="match status" value="1"/>
</dbReference>
<dbReference type="GO" id="GO:0005634">
    <property type="term" value="C:nucleus"/>
    <property type="evidence" value="ECO:0007669"/>
    <property type="project" value="TreeGrafter"/>
</dbReference>
<dbReference type="Pfam" id="PF11176">
    <property type="entry name" value="Tma16"/>
    <property type="match status" value="1"/>
</dbReference>
<evidence type="ECO:0000256" key="1">
    <source>
        <dbReference type="ARBA" id="ARBA00034127"/>
    </source>
</evidence>
<feature type="region of interest" description="Disordered" evidence="2">
    <location>
        <begin position="228"/>
        <end position="252"/>
    </location>
</feature>
<dbReference type="PANTHER" id="PTHR13349">
    <property type="entry name" value="TRANSLATION MACHINERY-ASSOCIATED PROTEIN 16"/>
    <property type="match status" value="1"/>
</dbReference>